<comment type="caution">
    <text evidence="1">The sequence shown here is derived from an EMBL/GenBank/DDBJ whole genome shotgun (WGS) entry which is preliminary data.</text>
</comment>
<proteinExistence type="predicted"/>
<dbReference type="EMBL" id="RPGO01000029">
    <property type="protein sequence ID" value="RZB29290.1"/>
    <property type="molecule type" value="Genomic_DNA"/>
</dbReference>
<dbReference type="AlphaFoldDB" id="A0A8B3S1V6"/>
<gene>
    <name evidence="1" type="ORF">AEth_01258</name>
</gene>
<accession>A0A8B3S1V6</accession>
<dbReference type="Proteomes" id="UP000291831">
    <property type="component" value="Unassembled WGS sequence"/>
</dbReference>
<dbReference type="Gene3D" id="3.40.50.300">
    <property type="entry name" value="P-loop containing nucleotide triphosphate hydrolases"/>
    <property type="match status" value="1"/>
</dbReference>
<evidence type="ECO:0000313" key="2">
    <source>
        <dbReference type="Proteomes" id="UP000291831"/>
    </source>
</evidence>
<name>A0A8B3S1V6_9EURY</name>
<dbReference type="InterPro" id="IPR027417">
    <property type="entry name" value="P-loop_NTPase"/>
</dbReference>
<evidence type="ECO:0000313" key="1">
    <source>
        <dbReference type="EMBL" id="RZB29290.1"/>
    </source>
</evidence>
<sequence length="779" mass="89725">MSDERYNWKRFWCPRTDNIDLSDRGYLYDPDSEYGHIYNPDVVTFESIETIQCLVLLGEPGIGKTRTMDAERNAINTRFEQEGGTTFWLDLRSCGSDYMLFRKLFGSQEFVSWRNGTHQLHVFLDSLDECLLRIDNLAALLIDEFKNCPVELNSPEAQEMKAYYLKLQERENKANSRPILDPPPAERIASCLDECESGNLSAWWHLNREMTLEPDRARYGDELESDLTVLPGWKVADAATKARIVETAKRYVLEQDPKTQEWLGTNTIYPIAFAGYRALRLLLQEAPDFIFTLPTDVWKKWAPIILAYSTSSGVEDENPHRKLTKLAYEHAPDDIIRALLVMIDKQNEEHDHIFITREVEYCWDDRLADALLNNAEDEKLKPVCMGTLLGDLLDHNVDEAKVFTELLVPLPLPSSEDARNRAIAAARALMIHAKDAGWSVVGPAIQEDNEFGREVISAIAYNAESIGKRLTEDQLADLYVWLVRQYPHAEDPKHDGAYTVEPRDHVTNWRNSILHHLQERGTHPACEAIQRISHELPELDWLKWTLWEARNKTRRCTWELPQPAEILKLAGDPRRRLIRDGADLLEALIESLNRLVVKLQGETPAAPFLWNVWKKKDEKKMYRPKNENTFSDYVTIHLSEDLGGSGVIVNREVEIRNGEGSGKGERTDIHVDISVQSSRGKVRDRVFAIIEVKGCWNPKLDRAMKTQLVDRYLKDNCCQHGMYLVGWFNCNQWDSKDYRKEDAPKINIDEAQKKFDAQAVDLSQQDMRIKAFVMNTALR</sequence>
<protein>
    <submittedName>
        <fullName evidence="1">Uncharacterized protein</fullName>
    </submittedName>
</protein>
<reference evidence="2" key="1">
    <citation type="submission" date="2019-01" db="EMBL/GenBank/DDBJ databases">
        <title>Anaerobic oxidation of ethane by archaea from a marine hydrocarbon seep.</title>
        <authorList>
            <person name="Musat F."/>
        </authorList>
    </citation>
    <scope>NUCLEOTIDE SEQUENCE [LARGE SCALE GENOMIC DNA]</scope>
</reference>
<organism evidence="1 2">
    <name type="scientific">Candidatus Argoarchaeum ethanivorans</name>
    <dbReference type="NCBI Taxonomy" id="2608793"/>
    <lineage>
        <taxon>Archaea</taxon>
        <taxon>Methanobacteriati</taxon>
        <taxon>Methanobacteriota</taxon>
        <taxon>Stenosarchaea group</taxon>
        <taxon>Methanomicrobia</taxon>
        <taxon>Methanosarcinales</taxon>
        <taxon>Methanosarcinales incertae sedis</taxon>
        <taxon>GOM Arc I cluster</taxon>
        <taxon>Candidatus Argoarchaeum</taxon>
    </lineage>
</organism>